<evidence type="ECO:0000313" key="4">
    <source>
        <dbReference type="Proteomes" id="UP000238707"/>
    </source>
</evidence>
<dbReference type="AlphaFoldDB" id="A0A2S7VFL8"/>
<organism evidence="3 4">
    <name type="scientific">Vibrio chagasii</name>
    <dbReference type="NCBI Taxonomy" id="170679"/>
    <lineage>
        <taxon>Bacteria</taxon>
        <taxon>Pseudomonadati</taxon>
        <taxon>Pseudomonadota</taxon>
        <taxon>Gammaproteobacteria</taxon>
        <taxon>Vibrionales</taxon>
        <taxon>Vibrionaceae</taxon>
        <taxon>Vibrio</taxon>
    </lineage>
</organism>
<sequence length="255" mass="29169">MEGVFVEKVDLGEIVHLLYSNKELLKSPLVIICHGWNNDKYEGSNLALNLALQGYSVICFDSDSHGERNDGNAQSMDSHARFIKRVTQVIKQNANDIDTLIKHYQEDIRIDPSRIALVGISMGALSTFYSLTQNNQIKVAVPILGSPDFVGLEKFALKADSDNKTFNEDEKLAIRYMKEIDPCLYLLENESRPMLIINGERDDWVPAKFAKDFFEKVKSKYDKNNTEIAFNLADESHYFSNDMRDHTICWLNKHL</sequence>
<comment type="caution">
    <text evidence="3">The sequence shown here is derived from an EMBL/GenBank/DDBJ whole genome shotgun (WGS) entry which is preliminary data.</text>
</comment>
<evidence type="ECO:0000313" key="3">
    <source>
        <dbReference type="EMBL" id="PQJ60552.1"/>
    </source>
</evidence>
<dbReference type="InterPro" id="IPR029058">
    <property type="entry name" value="AB_hydrolase_fold"/>
</dbReference>
<dbReference type="PANTHER" id="PTHR22946:SF9">
    <property type="entry name" value="POLYKETIDE TRANSFERASE AF380"/>
    <property type="match status" value="1"/>
</dbReference>
<dbReference type="RefSeq" id="WP_063523254.1">
    <property type="nucleotide sequence ID" value="NZ_MSCI01000002.1"/>
</dbReference>
<proteinExistence type="predicted"/>
<reference evidence="3 4" key="1">
    <citation type="submission" date="2016-12" db="EMBL/GenBank/DDBJ databases">
        <title>Diversity of luminous bacteria.</title>
        <authorList>
            <person name="Yoshizawa S."/>
            <person name="Kogure K."/>
        </authorList>
    </citation>
    <scope>NUCLEOTIDE SEQUENCE [LARGE SCALE GENOMIC DNA]</scope>
    <source>
        <strain evidence="3 4">LC2-408</strain>
    </source>
</reference>
<accession>A0A2S7VFL8</accession>
<dbReference type="Gene3D" id="3.40.50.1820">
    <property type="entry name" value="alpha/beta hydrolase"/>
    <property type="match status" value="1"/>
</dbReference>
<name>A0A2S7VFL8_9VIBR</name>
<dbReference type="Pfam" id="PF00326">
    <property type="entry name" value="Peptidase_S9"/>
    <property type="match status" value="1"/>
</dbReference>
<evidence type="ECO:0000259" key="2">
    <source>
        <dbReference type="Pfam" id="PF00326"/>
    </source>
</evidence>
<dbReference type="GO" id="GO:0006508">
    <property type="term" value="P:proteolysis"/>
    <property type="evidence" value="ECO:0007669"/>
    <property type="project" value="InterPro"/>
</dbReference>
<feature type="domain" description="Peptidase S9 prolyl oligopeptidase catalytic" evidence="2">
    <location>
        <begin position="92"/>
        <end position="241"/>
    </location>
</feature>
<dbReference type="PANTHER" id="PTHR22946">
    <property type="entry name" value="DIENELACTONE HYDROLASE DOMAIN-CONTAINING PROTEIN-RELATED"/>
    <property type="match status" value="1"/>
</dbReference>
<dbReference type="SUPFAM" id="SSF53474">
    <property type="entry name" value="alpha/beta-Hydrolases"/>
    <property type="match status" value="1"/>
</dbReference>
<dbReference type="Proteomes" id="UP000238707">
    <property type="component" value="Unassembled WGS sequence"/>
</dbReference>
<keyword evidence="1 3" id="KW-0378">Hydrolase</keyword>
<evidence type="ECO:0000256" key="1">
    <source>
        <dbReference type="ARBA" id="ARBA00022801"/>
    </source>
</evidence>
<dbReference type="EMBL" id="MSCI01000002">
    <property type="protein sequence ID" value="PQJ60552.1"/>
    <property type="molecule type" value="Genomic_DNA"/>
</dbReference>
<keyword evidence="4" id="KW-1185">Reference proteome</keyword>
<gene>
    <name evidence="3" type="ORF">BTO10_14430</name>
</gene>
<dbReference type="InterPro" id="IPR001375">
    <property type="entry name" value="Peptidase_S9_cat"/>
</dbReference>
<dbReference type="GO" id="GO:0008236">
    <property type="term" value="F:serine-type peptidase activity"/>
    <property type="evidence" value="ECO:0007669"/>
    <property type="project" value="InterPro"/>
</dbReference>
<dbReference type="InterPro" id="IPR050261">
    <property type="entry name" value="FrsA_esterase"/>
</dbReference>
<protein>
    <submittedName>
        <fullName evidence="3">Alpha/beta hydrolase</fullName>
    </submittedName>
</protein>
<dbReference type="GO" id="GO:0052689">
    <property type="term" value="F:carboxylic ester hydrolase activity"/>
    <property type="evidence" value="ECO:0007669"/>
    <property type="project" value="UniProtKB-ARBA"/>
</dbReference>